<evidence type="ECO:0000313" key="3">
    <source>
        <dbReference type="Proteomes" id="UP000031977"/>
    </source>
</evidence>
<dbReference type="InterPro" id="IPR000182">
    <property type="entry name" value="GNAT_dom"/>
</dbReference>
<keyword evidence="3" id="KW-1185">Reference proteome</keyword>
<dbReference type="PANTHER" id="PTHR43441:SF3">
    <property type="entry name" value="ACETYLTRANSFERASE"/>
    <property type="match status" value="1"/>
</dbReference>
<dbReference type="GO" id="GO:1990189">
    <property type="term" value="F:protein N-terminal-serine acetyltransferase activity"/>
    <property type="evidence" value="ECO:0007669"/>
    <property type="project" value="TreeGrafter"/>
</dbReference>
<dbReference type="AlphaFoldDB" id="A0A0C3I2S6"/>
<gene>
    <name evidence="2" type="ORF">SU60_20060</name>
</gene>
<sequence length="176" mass="19787">METERLKLVPPSMELQPLVLEAIQESQDELGVFLPWVPYALTEAESIENTKQAIKNFENFEDELRYSIIEKKTGCLLGAIGLTIRDKTVPFFEIGYWLRSASVGYGFVTEAVKAVETYAFSELNANRIEIKAVEYNAKSRAVAERCGYVFEGLLRNDCRLPSGELSSTAVYSKISL</sequence>
<dbReference type="InterPro" id="IPR051908">
    <property type="entry name" value="Ribosomal_N-acetyltransferase"/>
</dbReference>
<dbReference type="Proteomes" id="UP000031977">
    <property type="component" value="Unassembled WGS sequence"/>
</dbReference>
<proteinExistence type="predicted"/>
<dbReference type="PROSITE" id="PS51186">
    <property type="entry name" value="GNAT"/>
    <property type="match status" value="1"/>
</dbReference>
<comment type="caution">
    <text evidence="2">The sequence shown here is derived from an EMBL/GenBank/DDBJ whole genome shotgun (WGS) entry which is preliminary data.</text>
</comment>
<organism evidence="2 3">
    <name type="scientific">Vibrio mytili</name>
    <dbReference type="NCBI Taxonomy" id="50718"/>
    <lineage>
        <taxon>Bacteria</taxon>
        <taxon>Pseudomonadati</taxon>
        <taxon>Pseudomonadota</taxon>
        <taxon>Gammaproteobacteria</taxon>
        <taxon>Vibrionales</taxon>
        <taxon>Vibrionaceae</taxon>
        <taxon>Vibrio</taxon>
    </lineage>
</organism>
<evidence type="ECO:0000313" key="2">
    <source>
        <dbReference type="EMBL" id="KIN09385.1"/>
    </source>
</evidence>
<dbReference type="SUPFAM" id="SSF55729">
    <property type="entry name" value="Acyl-CoA N-acyltransferases (Nat)"/>
    <property type="match status" value="1"/>
</dbReference>
<accession>A0A0C3I2S6</accession>
<dbReference type="GO" id="GO:0005737">
    <property type="term" value="C:cytoplasm"/>
    <property type="evidence" value="ECO:0007669"/>
    <property type="project" value="TreeGrafter"/>
</dbReference>
<dbReference type="PANTHER" id="PTHR43441">
    <property type="entry name" value="RIBOSOMAL-PROTEIN-SERINE ACETYLTRANSFERASE"/>
    <property type="match status" value="1"/>
</dbReference>
<dbReference type="EMBL" id="JXOK01000082">
    <property type="protein sequence ID" value="KIN09385.1"/>
    <property type="molecule type" value="Genomic_DNA"/>
</dbReference>
<dbReference type="Pfam" id="PF13302">
    <property type="entry name" value="Acetyltransf_3"/>
    <property type="match status" value="1"/>
</dbReference>
<protein>
    <submittedName>
        <fullName evidence="2">Acetyltransferase</fullName>
    </submittedName>
</protein>
<dbReference type="GO" id="GO:0008999">
    <property type="term" value="F:protein-N-terminal-alanine acetyltransferase activity"/>
    <property type="evidence" value="ECO:0007669"/>
    <property type="project" value="TreeGrafter"/>
</dbReference>
<dbReference type="RefSeq" id="WP_041157117.1">
    <property type="nucleotide sequence ID" value="NZ_CBCRVP010000018.1"/>
</dbReference>
<name>A0A0C3I2S6_9VIBR</name>
<keyword evidence="2" id="KW-0808">Transferase</keyword>
<feature type="domain" description="N-acetyltransferase" evidence="1">
    <location>
        <begin position="13"/>
        <end position="176"/>
    </location>
</feature>
<dbReference type="Gene3D" id="3.40.630.30">
    <property type="match status" value="1"/>
</dbReference>
<reference evidence="2 3" key="1">
    <citation type="submission" date="2015-01" db="EMBL/GenBank/DDBJ databases">
        <title>Draft genome of Vibrio mytili type strain CAIM 528.</title>
        <authorList>
            <person name="Gonzalez-Castillo A."/>
            <person name="Gomez-Gil B."/>
            <person name="Enciso-Ibarra J."/>
        </authorList>
    </citation>
    <scope>NUCLEOTIDE SEQUENCE [LARGE SCALE GENOMIC DNA]</scope>
    <source>
        <strain evidence="2 3">CAIM 528</strain>
    </source>
</reference>
<dbReference type="InterPro" id="IPR016181">
    <property type="entry name" value="Acyl_CoA_acyltransferase"/>
</dbReference>
<evidence type="ECO:0000259" key="1">
    <source>
        <dbReference type="PROSITE" id="PS51186"/>
    </source>
</evidence>
<dbReference type="STRING" id="50718.SU60_20060"/>
<dbReference type="OrthoDB" id="9784707at2"/>